<accession>A0A7C3VGU9</accession>
<organism evidence="3">
    <name type="scientific">Planktothricoides sp. SpSt-374</name>
    <dbReference type="NCBI Taxonomy" id="2282167"/>
    <lineage>
        <taxon>Bacteria</taxon>
        <taxon>Bacillati</taxon>
        <taxon>Cyanobacteriota</taxon>
        <taxon>Cyanophyceae</taxon>
        <taxon>Oscillatoriophycideae</taxon>
        <taxon>Oscillatoriales</taxon>
        <taxon>Oscillatoriaceae</taxon>
        <taxon>Planktothricoides</taxon>
    </lineage>
</organism>
<evidence type="ECO:0000259" key="2">
    <source>
        <dbReference type="Pfam" id="PF13767"/>
    </source>
</evidence>
<feature type="domain" description="DUF4168" evidence="2">
    <location>
        <begin position="65"/>
        <end position="158"/>
    </location>
</feature>
<dbReference type="AlphaFoldDB" id="A0A7C3VGU9"/>
<sequence length="172" mass="18680">MNVKHSSLSRQKILSTSLIAGVVSGFSLLFGAVPSLVIPTVTAPASATFTLDISTAASAQETFSSGEITNYARSLLKIEPLRQNIFNQIKQMLGASAVPNIVCNDLTSPNQLNGQARDIAEDYCQQSKQIVESNGLTIRRFNEITRALNNDPLLQMRILQELIRLQAIPGLP</sequence>
<proteinExistence type="predicted"/>
<keyword evidence="1" id="KW-1133">Transmembrane helix</keyword>
<dbReference type="InterPro" id="IPR025433">
    <property type="entry name" value="DUF4168"/>
</dbReference>
<protein>
    <submittedName>
        <fullName evidence="3">DUF4168 domain-containing protein</fullName>
    </submittedName>
</protein>
<comment type="caution">
    <text evidence="3">The sequence shown here is derived from an EMBL/GenBank/DDBJ whole genome shotgun (WGS) entry which is preliminary data.</text>
</comment>
<keyword evidence="1" id="KW-0472">Membrane</keyword>
<evidence type="ECO:0000256" key="1">
    <source>
        <dbReference type="SAM" id="Phobius"/>
    </source>
</evidence>
<reference evidence="3" key="1">
    <citation type="journal article" date="2020" name="mSystems">
        <title>Genome- and Community-Level Interaction Insights into Carbon Utilization and Element Cycling Functions of Hydrothermarchaeota in Hydrothermal Sediment.</title>
        <authorList>
            <person name="Zhou Z."/>
            <person name="Liu Y."/>
            <person name="Xu W."/>
            <person name="Pan J."/>
            <person name="Luo Z.H."/>
            <person name="Li M."/>
        </authorList>
    </citation>
    <scope>NUCLEOTIDE SEQUENCE [LARGE SCALE GENOMIC DNA]</scope>
    <source>
        <strain evidence="3">SpSt-374</strain>
    </source>
</reference>
<gene>
    <name evidence="3" type="ORF">ENR15_10800</name>
</gene>
<name>A0A7C3VGU9_9CYAN</name>
<keyword evidence="1" id="KW-0812">Transmembrane</keyword>
<feature type="transmembrane region" description="Helical" evidence="1">
    <location>
        <begin position="12"/>
        <end position="33"/>
    </location>
</feature>
<evidence type="ECO:0000313" key="3">
    <source>
        <dbReference type="EMBL" id="HGG01114.1"/>
    </source>
</evidence>
<dbReference type="Pfam" id="PF13767">
    <property type="entry name" value="DUF4168"/>
    <property type="match status" value="1"/>
</dbReference>
<dbReference type="EMBL" id="DSPX01000105">
    <property type="protein sequence ID" value="HGG01114.1"/>
    <property type="molecule type" value="Genomic_DNA"/>
</dbReference>